<dbReference type="Pfam" id="PF04542">
    <property type="entry name" value="Sigma70_r2"/>
    <property type="match status" value="1"/>
</dbReference>
<evidence type="ECO:0000259" key="5">
    <source>
        <dbReference type="Pfam" id="PF04542"/>
    </source>
</evidence>
<reference evidence="7" key="2">
    <citation type="journal article" date="2021" name="Microbiome">
        <title>Successional dynamics and alternative stable states in a saline activated sludge microbial community over 9 years.</title>
        <authorList>
            <person name="Wang Y."/>
            <person name="Ye J."/>
            <person name="Ju F."/>
            <person name="Liu L."/>
            <person name="Boyd J.A."/>
            <person name="Deng Y."/>
            <person name="Parks D.H."/>
            <person name="Jiang X."/>
            <person name="Yin X."/>
            <person name="Woodcroft B.J."/>
            <person name="Tyson G.W."/>
            <person name="Hugenholtz P."/>
            <person name="Polz M.F."/>
            <person name="Zhang T."/>
        </authorList>
    </citation>
    <scope>NUCLEOTIDE SEQUENCE</scope>
    <source>
        <strain evidence="7">HKST-UBA02</strain>
    </source>
</reference>
<dbReference type="Pfam" id="PF08281">
    <property type="entry name" value="Sigma70_r4_2"/>
    <property type="match status" value="1"/>
</dbReference>
<evidence type="ECO:0000313" key="8">
    <source>
        <dbReference type="Proteomes" id="UP000739538"/>
    </source>
</evidence>
<keyword evidence="3" id="KW-0731">Sigma factor</keyword>
<comment type="caution">
    <text evidence="7">The sequence shown here is derived from an EMBL/GenBank/DDBJ whole genome shotgun (WGS) entry which is preliminary data.</text>
</comment>
<dbReference type="Gene3D" id="1.10.1740.10">
    <property type="match status" value="1"/>
</dbReference>
<dbReference type="PANTHER" id="PTHR43133:SF53">
    <property type="entry name" value="ECF RNA POLYMERASE SIGMA-E FACTOR"/>
    <property type="match status" value="1"/>
</dbReference>
<proteinExistence type="inferred from homology"/>
<evidence type="ECO:0000256" key="1">
    <source>
        <dbReference type="ARBA" id="ARBA00010641"/>
    </source>
</evidence>
<organism evidence="7 8">
    <name type="scientific">Eiseniibacteriota bacterium</name>
    <dbReference type="NCBI Taxonomy" id="2212470"/>
    <lineage>
        <taxon>Bacteria</taxon>
        <taxon>Candidatus Eiseniibacteriota</taxon>
    </lineage>
</organism>
<evidence type="ECO:0000256" key="2">
    <source>
        <dbReference type="ARBA" id="ARBA00023015"/>
    </source>
</evidence>
<dbReference type="GO" id="GO:0016987">
    <property type="term" value="F:sigma factor activity"/>
    <property type="evidence" value="ECO:0007669"/>
    <property type="project" value="UniProtKB-KW"/>
</dbReference>
<dbReference type="EMBL" id="JAGQHS010000204">
    <property type="protein sequence ID" value="MCA9758721.1"/>
    <property type="molecule type" value="Genomic_DNA"/>
</dbReference>
<feature type="domain" description="RNA polymerase sigma-70 region 2" evidence="5">
    <location>
        <begin position="35"/>
        <end position="101"/>
    </location>
</feature>
<keyword evidence="4" id="KW-0804">Transcription</keyword>
<feature type="domain" description="RNA polymerase sigma factor 70 region 4 type 2" evidence="6">
    <location>
        <begin position="136"/>
        <end position="186"/>
    </location>
</feature>
<dbReference type="InterPro" id="IPR007627">
    <property type="entry name" value="RNA_pol_sigma70_r2"/>
</dbReference>
<protein>
    <submittedName>
        <fullName evidence="7">RNA polymerase sigma factor</fullName>
    </submittedName>
</protein>
<keyword evidence="2" id="KW-0805">Transcription regulation</keyword>
<name>A0A956SFV9_UNCEI</name>
<dbReference type="AlphaFoldDB" id="A0A956SFV9"/>
<dbReference type="InterPro" id="IPR014284">
    <property type="entry name" value="RNA_pol_sigma-70_dom"/>
</dbReference>
<dbReference type="SUPFAM" id="SSF88946">
    <property type="entry name" value="Sigma2 domain of RNA polymerase sigma factors"/>
    <property type="match status" value="1"/>
</dbReference>
<dbReference type="InterPro" id="IPR013325">
    <property type="entry name" value="RNA_pol_sigma_r2"/>
</dbReference>
<dbReference type="GO" id="GO:0003677">
    <property type="term" value="F:DNA binding"/>
    <property type="evidence" value="ECO:0007669"/>
    <property type="project" value="InterPro"/>
</dbReference>
<evidence type="ECO:0000256" key="3">
    <source>
        <dbReference type="ARBA" id="ARBA00023082"/>
    </source>
</evidence>
<dbReference type="Proteomes" id="UP000739538">
    <property type="component" value="Unassembled WGS sequence"/>
</dbReference>
<dbReference type="CDD" id="cd06171">
    <property type="entry name" value="Sigma70_r4"/>
    <property type="match status" value="1"/>
</dbReference>
<comment type="similarity">
    <text evidence="1">Belongs to the sigma-70 factor family. ECF subfamily.</text>
</comment>
<dbReference type="SUPFAM" id="SSF88659">
    <property type="entry name" value="Sigma3 and sigma4 domains of RNA polymerase sigma factors"/>
    <property type="match status" value="1"/>
</dbReference>
<dbReference type="InterPro" id="IPR036388">
    <property type="entry name" value="WH-like_DNA-bd_sf"/>
</dbReference>
<accession>A0A956SFV9</accession>
<sequence length="203" mass="23245">MNRRFPKVDPNDPDEVLVEQAKNAVPGDSRAFETLVRRHKGHVKANCRSLSGSESDAEDLAQEVFVKTYFALRRFEGRSKFKTWVQRIKINHCLNFLRKKKGKSFLDIDDPVTQTEPDLRVHESATKATEALGTQELVQEILETLPDTLRVPLTMCDMDGHSYQEIADSLGIGLSATKMRIKRGREEFRRRFEERNAELAGVE</sequence>
<dbReference type="PANTHER" id="PTHR43133">
    <property type="entry name" value="RNA POLYMERASE ECF-TYPE SIGMA FACTO"/>
    <property type="match status" value="1"/>
</dbReference>
<dbReference type="InterPro" id="IPR039425">
    <property type="entry name" value="RNA_pol_sigma-70-like"/>
</dbReference>
<evidence type="ECO:0000313" key="7">
    <source>
        <dbReference type="EMBL" id="MCA9758721.1"/>
    </source>
</evidence>
<evidence type="ECO:0000256" key="4">
    <source>
        <dbReference type="ARBA" id="ARBA00023163"/>
    </source>
</evidence>
<reference evidence="7" key="1">
    <citation type="submission" date="2020-04" db="EMBL/GenBank/DDBJ databases">
        <authorList>
            <person name="Zhang T."/>
        </authorList>
    </citation>
    <scope>NUCLEOTIDE SEQUENCE</scope>
    <source>
        <strain evidence="7">HKST-UBA02</strain>
    </source>
</reference>
<dbReference type="NCBIfam" id="TIGR02937">
    <property type="entry name" value="sigma70-ECF"/>
    <property type="match status" value="1"/>
</dbReference>
<dbReference type="GO" id="GO:0006352">
    <property type="term" value="P:DNA-templated transcription initiation"/>
    <property type="evidence" value="ECO:0007669"/>
    <property type="project" value="InterPro"/>
</dbReference>
<dbReference type="Gene3D" id="1.10.10.10">
    <property type="entry name" value="Winged helix-like DNA-binding domain superfamily/Winged helix DNA-binding domain"/>
    <property type="match status" value="1"/>
</dbReference>
<dbReference type="InterPro" id="IPR013324">
    <property type="entry name" value="RNA_pol_sigma_r3/r4-like"/>
</dbReference>
<evidence type="ECO:0000259" key="6">
    <source>
        <dbReference type="Pfam" id="PF08281"/>
    </source>
</evidence>
<dbReference type="InterPro" id="IPR013249">
    <property type="entry name" value="RNA_pol_sigma70_r4_t2"/>
</dbReference>
<gene>
    <name evidence="7" type="ORF">KDA27_23210</name>
</gene>